<dbReference type="AlphaFoldDB" id="A0AAV8XEB5"/>
<dbReference type="EMBL" id="JAPWTK010000747">
    <property type="protein sequence ID" value="KAJ8936375.1"/>
    <property type="molecule type" value="Genomic_DNA"/>
</dbReference>
<sequence length="76" mass="8897">MYSPWRSLHRSIRLFHCRKSASVSWFRTSLASLPHFRILSPSAQILAWKIKKNCVNVSSLLMCQRKCSFLIPFAQE</sequence>
<reference evidence="1" key="1">
    <citation type="journal article" date="2023" name="Insect Mol. Biol.">
        <title>Genome sequencing provides insights into the evolution of gene families encoding plant cell wall-degrading enzymes in longhorned beetles.</title>
        <authorList>
            <person name="Shin N.R."/>
            <person name="Okamura Y."/>
            <person name="Kirsch R."/>
            <person name="Pauchet Y."/>
        </authorList>
    </citation>
    <scope>NUCLEOTIDE SEQUENCE</scope>
    <source>
        <strain evidence="1">AMC_N1</strain>
    </source>
</reference>
<evidence type="ECO:0000313" key="1">
    <source>
        <dbReference type="EMBL" id="KAJ8936375.1"/>
    </source>
</evidence>
<name>A0AAV8XEB5_9CUCU</name>
<comment type="caution">
    <text evidence="1">The sequence shown here is derived from an EMBL/GenBank/DDBJ whole genome shotgun (WGS) entry which is preliminary data.</text>
</comment>
<organism evidence="1 2">
    <name type="scientific">Aromia moschata</name>
    <dbReference type="NCBI Taxonomy" id="1265417"/>
    <lineage>
        <taxon>Eukaryota</taxon>
        <taxon>Metazoa</taxon>
        <taxon>Ecdysozoa</taxon>
        <taxon>Arthropoda</taxon>
        <taxon>Hexapoda</taxon>
        <taxon>Insecta</taxon>
        <taxon>Pterygota</taxon>
        <taxon>Neoptera</taxon>
        <taxon>Endopterygota</taxon>
        <taxon>Coleoptera</taxon>
        <taxon>Polyphaga</taxon>
        <taxon>Cucujiformia</taxon>
        <taxon>Chrysomeloidea</taxon>
        <taxon>Cerambycidae</taxon>
        <taxon>Cerambycinae</taxon>
        <taxon>Callichromatini</taxon>
        <taxon>Aromia</taxon>
    </lineage>
</organism>
<protein>
    <submittedName>
        <fullName evidence="1">Uncharacterized protein</fullName>
    </submittedName>
</protein>
<accession>A0AAV8XEB5</accession>
<evidence type="ECO:0000313" key="2">
    <source>
        <dbReference type="Proteomes" id="UP001162162"/>
    </source>
</evidence>
<gene>
    <name evidence="1" type="ORF">NQ318_004447</name>
</gene>
<keyword evidence="2" id="KW-1185">Reference proteome</keyword>
<dbReference type="Proteomes" id="UP001162162">
    <property type="component" value="Unassembled WGS sequence"/>
</dbReference>
<proteinExistence type="predicted"/>